<dbReference type="EMBL" id="BARU01020602">
    <property type="protein sequence ID" value="GAH50849.1"/>
    <property type="molecule type" value="Genomic_DNA"/>
</dbReference>
<evidence type="ECO:0000256" key="1">
    <source>
        <dbReference type="SAM" id="MobiDB-lite"/>
    </source>
</evidence>
<accession>X1HAH6</accession>
<organism evidence="2">
    <name type="scientific">marine sediment metagenome</name>
    <dbReference type="NCBI Taxonomy" id="412755"/>
    <lineage>
        <taxon>unclassified sequences</taxon>
        <taxon>metagenomes</taxon>
        <taxon>ecological metagenomes</taxon>
    </lineage>
</organism>
<protein>
    <submittedName>
        <fullName evidence="2">Uncharacterized protein</fullName>
    </submittedName>
</protein>
<gene>
    <name evidence="2" type="ORF">S03H2_33812</name>
</gene>
<proteinExistence type="predicted"/>
<dbReference type="AlphaFoldDB" id="X1HAH6"/>
<comment type="caution">
    <text evidence="2">The sequence shown here is derived from an EMBL/GenBank/DDBJ whole genome shotgun (WGS) entry which is preliminary data.</text>
</comment>
<feature type="compositionally biased region" description="Basic and acidic residues" evidence="1">
    <location>
        <begin position="1"/>
        <end position="19"/>
    </location>
</feature>
<evidence type="ECO:0000313" key="2">
    <source>
        <dbReference type="EMBL" id="GAH50849.1"/>
    </source>
</evidence>
<name>X1HAH6_9ZZZZ</name>
<reference evidence="2" key="1">
    <citation type="journal article" date="2014" name="Front. Microbiol.">
        <title>High frequency of phylogenetically diverse reductive dehalogenase-homologous genes in deep subseafloor sedimentary metagenomes.</title>
        <authorList>
            <person name="Kawai M."/>
            <person name="Futagami T."/>
            <person name="Toyoda A."/>
            <person name="Takaki Y."/>
            <person name="Nishi S."/>
            <person name="Hori S."/>
            <person name="Arai W."/>
            <person name="Tsubouchi T."/>
            <person name="Morono Y."/>
            <person name="Uchiyama I."/>
            <person name="Ito T."/>
            <person name="Fujiyama A."/>
            <person name="Inagaki F."/>
            <person name="Takami H."/>
        </authorList>
    </citation>
    <scope>NUCLEOTIDE SEQUENCE</scope>
    <source>
        <strain evidence="2">Expedition CK06-06</strain>
    </source>
</reference>
<feature type="region of interest" description="Disordered" evidence="1">
    <location>
        <begin position="1"/>
        <end position="21"/>
    </location>
</feature>
<sequence>MSKKNKEDEKKKSEGDDFKNSFGVGLLNLADRLSKMENQAESPTTERYKIEEVDGKKIVVDEEKMKKFRDIFEESIKEKAKKSGE</sequence>